<evidence type="ECO:0000313" key="2">
    <source>
        <dbReference type="EMBL" id="GEP53672.1"/>
    </source>
</evidence>
<keyword evidence="1" id="KW-0812">Transmembrane</keyword>
<evidence type="ECO:0000256" key="1">
    <source>
        <dbReference type="SAM" id="Phobius"/>
    </source>
</evidence>
<protein>
    <submittedName>
        <fullName evidence="2">Uncharacterized protein</fullName>
    </submittedName>
</protein>
<dbReference type="Proteomes" id="UP000321058">
    <property type="component" value="Unassembled WGS sequence"/>
</dbReference>
<dbReference type="AlphaFoldDB" id="A0A512N3X2"/>
<keyword evidence="3" id="KW-1185">Reference proteome</keyword>
<evidence type="ECO:0000313" key="3">
    <source>
        <dbReference type="Proteomes" id="UP000321058"/>
    </source>
</evidence>
<reference evidence="2 3" key="1">
    <citation type="submission" date="2019-07" db="EMBL/GenBank/DDBJ databases">
        <title>Whole genome shotgun sequence of Reyranella soli NBRC 108950.</title>
        <authorList>
            <person name="Hosoyama A."/>
            <person name="Uohara A."/>
            <person name="Ohji S."/>
            <person name="Ichikawa N."/>
        </authorList>
    </citation>
    <scope>NUCLEOTIDE SEQUENCE [LARGE SCALE GENOMIC DNA]</scope>
    <source>
        <strain evidence="2 3">NBRC 108950</strain>
    </source>
</reference>
<keyword evidence="1" id="KW-1133">Transmembrane helix</keyword>
<dbReference type="RefSeq" id="WP_170302836.1">
    <property type="nucleotide sequence ID" value="NZ_BKAJ01000016.1"/>
</dbReference>
<sequence>MILVAGLVVFLLLVLALWLLSLPANRPAYARPVFYLALVVAALIVGFIYHSA</sequence>
<name>A0A512N3X2_9HYPH</name>
<comment type="caution">
    <text evidence="2">The sequence shown here is derived from an EMBL/GenBank/DDBJ whole genome shotgun (WGS) entry which is preliminary data.</text>
</comment>
<keyword evidence="1" id="KW-0472">Membrane</keyword>
<feature type="transmembrane region" description="Helical" evidence="1">
    <location>
        <begin position="33"/>
        <end position="50"/>
    </location>
</feature>
<gene>
    <name evidence="2" type="ORF">RSO01_08380</name>
</gene>
<proteinExistence type="predicted"/>
<dbReference type="EMBL" id="BKAJ01000016">
    <property type="protein sequence ID" value="GEP53672.1"/>
    <property type="molecule type" value="Genomic_DNA"/>
</dbReference>
<organism evidence="2 3">
    <name type="scientific">Reyranella soli</name>
    <dbReference type="NCBI Taxonomy" id="1230389"/>
    <lineage>
        <taxon>Bacteria</taxon>
        <taxon>Pseudomonadati</taxon>
        <taxon>Pseudomonadota</taxon>
        <taxon>Alphaproteobacteria</taxon>
        <taxon>Hyphomicrobiales</taxon>
        <taxon>Reyranellaceae</taxon>
        <taxon>Reyranella</taxon>
    </lineage>
</organism>
<accession>A0A512N3X2</accession>